<dbReference type="GO" id="GO:0009254">
    <property type="term" value="P:peptidoglycan turnover"/>
    <property type="evidence" value="ECO:0007669"/>
    <property type="project" value="TreeGrafter"/>
</dbReference>
<dbReference type="InterPro" id="IPR036505">
    <property type="entry name" value="Amidase/PGRP_sf"/>
</dbReference>
<comment type="caution">
    <text evidence="6">The sequence shown here is derived from an EMBL/GenBank/DDBJ whole genome shotgun (WGS) entry which is preliminary data.</text>
</comment>
<dbReference type="PANTHER" id="PTHR30417">
    <property type="entry name" value="N-ACETYLMURAMOYL-L-ALANINE AMIDASE AMID"/>
    <property type="match status" value="1"/>
</dbReference>
<dbReference type="InterPro" id="IPR002502">
    <property type="entry name" value="Amidase_domain"/>
</dbReference>
<sequence>MTEFRPALVSNYTHAKRPVDVRIHYIVIHATELSYSDTIARFQSANQVSAHVVIRQADGHCTEMVAPGNVAWHAGNWDINCRSLGIEQEAYIEDPATYTETMMNALADQIQEWSACYHVPLDRAHLLGHDNVAAPTREKAVEMHHDPGWYFDWENLFQRLGINPATVQPVKVDQGIRITSNYVDLYQQPTLKSKVIGNKTDPSSYRASYGEEFVCIAQQGDWIAIYFSGQKVWLKQSHVAGVQQPILKIGDESVALYGSTQPGAPAIGELLPGEQYVISDQLTGLKTSDVMGRLVTENTNDVFRQIWYNHRIGYVKANQK</sequence>
<dbReference type="GO" id="GO:0009253">
    <property type="term" value="P:peptidoglycan catabolic process"/>
    <property type="evidence" value="ECO:0007669"/>
    <property type="project" value="InterPro"/>
</dbReference>
<proteinExistence type="predicted"/>
<dbReference type="OrthoDB" id="66275at2"/>
<keyword evidence="7" id="KW-1185">Reference proteome</keyword>
<accession>A0A1Z5IZS5</accession>
<dbReference type="GO" id="GO:0008745">
    <property type="term" value="F:N-acetylmuramoyl-L-alanine amidase activity"/>
    <property type="evidence" value="ECO:0007669"/>
    <property type="project" value="UniProtKB-EC"/>
</dbReference>
<dbReference type="Pfam" id="PF01510">
    <property type="entry name" value="Amidase_2"/>
    <property type="match status" value="1"/>
</dbReference>
<evidence type="ECO:0000256" key="2">
    <source>
        <dbReference type="ARBA" id="ARBA00011901"/>
    </source>
</evidence>
<keyword evidence="3" id="KW-0378">Hydrolase</keyword>
<dbReference type="SUPFAM" id="SSF55846">
    <property type="entry name" value="N-acetylmuramoyl-L-alanine amidase-like"/>
    <property type="match status" value="1"/>
</dbReference>
<dbReference type="CDD" id="cd06583">
    <property type="entry name" value="PGRP"/>
    <property type="match status" value="1"/>
</dbReference>
<comment type="catalytic activity">
    <reaction evidence="1">
        <text>Hydrolyzes the link between N-acetylmuramoyl residues and L-amino acid residues in certain cell-wall glycopeptides.</text>
        <dbReference type="EC" id="3.5.1.28"/>
    </reaction>
</comment>
<evidence type="ECO:0000256" key="1">
    <source>
        <dbReference type="ARBA" id="ARBA00001561"/>
    </source>
</evidence>
<dbReference type="SMART" id="SM00644">
    <property type="entry name" value="Ami_2"/>
    <property type="match status" value="1"/>
</dbReference>
<evidence type="ECO:0000313" key="7">
    <source>
        <dbReference type="Proteomes" id="UP000223370"/>
    </source>
</evidence>
<dbReference type="Proteomes" id="UP000223370">
    <property type="component" value="Unassembled WGS sequence"/>
</dbReference>
<evidence type="ECO:0000259" key="5">
    <source>
        <dbReference type="SMART" id="SM00644"/>
    </source>
</evidence>
<name>A0A1Z5IZS5_9LACO</name>
<reference evidence="6 7" key="1">
    <citation type="submission" date="2015-11" db="EMBL/GenBank/DDBJ databases">
        <title>Draft genome sequences of new species of the genus Lactobacillus isolated from orchardgrass silage.</title>
        <authorList>
            <person name="Tohno M."/>
            <person name="Tanizawa Y."/>
            <person name="Arita M."/>
        </authorList>
    </citation>
    <scope>NUCLEOTIDE SEQUENCE [LARGE SCALE GENOMIC DNA]</scope>
    <source>
        <strain evidence="6 7">IWT5</strain>
    </source>
</reference>
<evidence type="ECO:0000256" key="3">
    <source>
        <dbReference type="ARBA" id="ARBA00022801"/>
    </source>
</evidence>
<dbReference type="InterPro" id="IPR051206">
    <property type="entry name" value="NAMLAA_amidase_2"/>
</dbReference>
<evidence type="ECO:0000313" key="6">
    <source>
        <dbReference type="EMBL" id="GAX07285.1"/>
    </source>
</evidence>
<dbReference type="PANTHER" id="PTHR30417:SF1">
    <property type="entry name" value="N-ACETYLMURAMOYL-L-ALANINE AMIDASE AMID"/>
    <property type="match status" value="1"/>
</dbReference>
<organism evidence="6 7">
    <name type="scientific">Secundilactobacillus silagincola</name>
    <dbReference type="NCBI Taxonomy" id="1714681"/>
    <lineage>
        <taxon>Bacteria</taxon>
        <taxon>Bacillati</taxon>
        <taxon>Bacillota</taxon>
        <taxon>Bacilli</taxon>
        <taxon>Lactobacillales</taxon>
        <taxon>Lactobacillaceae</taxon>
        <taxon>Secundilactobacillus</taxon>
    </lineage>
</organism>
<protein>
    <recommendedName>
        <fullName evidence="2">N-acetylmuramoyl-L-alanine amidase</fullName>
        <ecNumber evidence="2">3.5.1.28</ecNumber>
    </recommendedName>
</protein>
<keyword evidence="4" id="KW-0961">Cell wall biogenesis/degradation</keyword>
<dbReference type="AlphaFoldDB" id="A0A1Z5IZS5"/>
<evidence type="ECO:0000256" key="4">
    <source>
        <dbReference type="ARBA" id="ARBA00023316"/>
    </source>
</evidence>
<feature type="domain" description="N-acetylmuramoyl-L-alanine amidase" evidence="5">
    <location>
        <begin position="12"/>
        <end position="148"/>
    </location>
</feature>
<gene>
    <name evidence="6" type="ORF">IWT5_00018</name>
</gene>
<dbReference type="GO" id="GO:0071555">
    <property type="term" value="P:cell wall organization"/>
    <property type="evidence" value="ECO:0007669"/>
    <property type="project" value="UniProtKB-KW"/>
</dbReference>
<dbReference type="RefSeq" id="WP_098823289.1">
    <property type="nucleotide sequence ID" value="NZ_BCMJ01000001.1"/>
</dbReference>
<dbReference type="EC" id="3.5.1.28" evidence="2"/>
<dbReference type="EMBL" id="BCMJ01000001">
    <property type="protein sequence ID" value="GAX07285.1"/>
    <property type="molecule type" value="Genomic_DNA"/>
</dbReference>
<dbReference type="Gene3D" id="3.40.80.10">
    <property type="entry name" value="Peptidoglycan recognition protein-like"/>
    <property type="match status" value="1"/>
</dbReference>